<dbReference type="Proteomes" id="UP000289152">
    <property type="component" value="Unassembled WGS sequence"/>
</dbReference>
<dbReference type="Gene3D" id="3.40.50.1240">
    <property type="entry name" value="Phosphoglycerate mutase-like"/>
    <property type="match status" value="1"/>
</dbReference>
<dbReference type="SMART" id="SM00855">
    <property type="entry name" value="PGAM"/>
    <property type="match status" value="1"/>
</dbReference>
<feature type="active site" description="Tele-phosphohistidine intermediate" evidence="2">
    <location>
        <position position="38"/>
    </location>
</feature>
<dbReference type="InterPro" id="IPR001345">
    <property type="entry name" value="PG/BPGM_mutase_AS"/>
</dbReference>
<dbReference type="InterPro" id="IPR029033">
    <property type="entry name" value="His_PPase_superfam"/>
</dbReference>
<feature type="binding site" evidence="3">
    <location>
        <position position="83"/>
    </location>
    <ligand>
        <name>substrate</name>
    </ligand>
</feature>
<accession>A0A4Q1BLQ3</accession>
<dbReference type="GO" id="GO:0043456">
    <property type="term" value="P:regulation of pentose-phosphate shunt"/>
    <property type="evidence" value="ECO:0007669"/>
    <property type="project" value="TreeGrafter"/>
</dbReference>
<dbReference type="EMBL" id="SDIL01000043">
    <property type="protein sequence ID" value="RXK38735.1"/>
    <property type="molecule type" value="Genomic_DNA"/>
</dbReference>
<evidence type="ECO:0000313" key="5">
    <source>
        <dbReference type="EMBL" id="RXK38735.1"/>
    </source>
</evidence>
<dbReference type="AlphaFoldDB" id="A0A4Q1BLQ3"/>
<evidence type="ECO:0000313" key="6">
    <source>
        <dbReference type="Proteomes" id="UP000289152"/>
    </source>
</evidence>
<organism evidence="5 6">
    <name type="scientific">Tremella mesenterica</name>
    <name type="common">Jelly fungus</name>
    <dbReference type="NCBI Taxonomy" id="5217"/>
    <lineage>
        <taxon>Eukaryota</taxon>
        <taxon>Fungi</taxon>
        <taxon>Dikarya</taxon>
        <taxon>Basidiomycota</taxon>
        <taxon>Agaricomycotina</taxon>
        <taxon>Tremellomycetes</taxon>
        <taxon>Tremellales</taxon>
        <taxon>Tremellaceae</taxon>
        <taxon>Tremella</taxon>
    </lineage>
</organism>
<name>A0A4Q1BLQ3_TREME</name>
<dbReference type="OrthoDB" id="354304at2759"/>
<comment type="caution">
    <text evidence="5">The sequence shown here is derived from an EMBL/GenBank/DDBJ whole genome shotgun (WGS) entry which is preliminary data.</text>
</comment>
<protein>
    <recommendedName>
        <fullName evidence="7">Phosphoglycerate mutase</fullName>
    </recommendedName>
</protein>
<keyword evidence="1" id="KW-0378">Hydrolase</keyword>
<dbReference type="PROSITE" id="PS00175">
    <property type="entry name" value="PG_MUTASE"/>
    <property type="match status" value="1"/>
</dbReference>
<dbReference type="GO" id="GO:0004331">
    <property type="term" value="F:fructose-2,6-bisphosphate 2-phosphatase activity"/>
    <property type="evidence" value="ECO:0007669"/>
    <property type="project" value="TreeGrafter"/>
</dbReference>
<evidence type="ECO:0000256" key="1">
    <source>
        <dbReference type="ARBA" id="ARBA00022801"/>
    </source>
</evidence>
<sequence>MFRHLHTSQILHSTLKRSTVVRVFGPLESMITITVVRHGESTDNLKPLWAGWADAPLSVHAKALGDSLKDTRVDSIFSSDLLRALWTAQQIQKHQPEEPSLTITELLREQHWGEAEHKPWGEGGYTRESGRHFKFPGGESLTDVRHRAKQAIADFIEPILQTNHGRPASSKHIVVVAHGIFNSEFIGALLSRRKGQGSFDWGYRGMTNTGWTKLEVGYADESPDSLPQHMETHPRTPISPSSEPSEPPPAHDRGELPPLSVKIVCTDITTHLDNVQRPPGGLGRQGYDEKQADIRKFFSGGD</sequence>
<proteinExistence type="predicted"/>
<dbReference type="PANTHER" id="PTHR46517:SF1">
    <property type="entry name" value="FRUCTOSE-2,6-BISPHOSPHATASE TIGAR"/>
    <property type="match status" value="1"/>
</dbReference>
<dbReference type="PANTHER" id="PTHR46517">
    <property type="entry name" value="FRUCTOSE-2,6-BISPHOSPHATASE TIGAR"/>
    <property type="match status" value="1"/>
</dbReference>
<evidence type="ECO:0008006" key="7">
    <source>
        <dbReference type="Google" id="ProtNLM"/>
    </source>
</evidence>
<dbReference type="InterPro" id="IPR013078">
    <property type="entry name" value="His_Pase_superF_clade-1"/>
</dbReference>
<dbReference type="GO" id="GO:0005829">
    <property type="term" value="C:cytosol"/>
    <property type="evidence" value="ECO:0007669"/>
    <property type="project" value="TreeGrafter"/>
</dbReference>
<dbReference type="InParanoid" id="A0A4Q1BLQ3"/>
<dbReference type="SUPFAM" id="SSF53254">
    <property type="entry name" value="Phosphoglycerate mutase-like"/>
    <property type="match status" value="1"/>
</dbReference>
<keyword evidence="6" id="KW-1185">Reference proteome</keyword>
<feature type="active site" description="Proton donor/acceptor" evidence="2">
    <location>
        <position position="109"/>
    </location>
</feature>
<reference evidence="5 6" key="1">
    <citation type="submission" date="2016-06" db="EMBL/GenBank/DDBJ databases">
        <title>Evolution of pathogenesis and genome organization in the Tremellales.</title>
        <authorList>
            <person name="Cuomo C."/>
            <person name="Litvintseva A."/>
            <person name="Heitman J."/>
            <person name="Chen Y."/>
            <person name="Sun S."/>
            <person name="Springer D."/>
            <person name="Dromer F."/>
            <person name="Young S."/>
            <person name="Zeng Q."/>
            <person name="Chapman S."/>
            <person name="Gujja S."/>
            <person name="Saif S."/>
            <person name="Birren B."/>
        </authorList>
    </citation>
    <scope>NUCLEOTIDE SEQUENCE [LARGE SCALE GENOMIC DNA]</scope>
    <source>
        <strain evidence="5 6">ATCC 28783</strain>
    </source>
</reference>
<dbReference type="Pfam" id="PF00300">
    <property type="entry name" value="His_Phos_1"/>
    <property type="match status" value="1"/>
</dbReference>
<feature type="region of interest" description="Disordered" evidence="4">
    <location>
        <begin position="270"/>
        <end position="289"/>
    </location>
</feature>
<dbReference type="CDD" id="cd07067">
    <property type="entry name" value="HP_PGM_like"/>
    <property type="match status" value="1"/>
</dbReference>
<dbReference type="GO" id="GO:0045820">
    <property type="term" value="P:negative regulation of glycolytic process"/>
    <property type="evidence" value="ECO:0007669"/>
    <property type="project" value="TreeGrafter"/>
</dbReference>
<evidence type="ECO:0000256" key="4">
    <source>
        <dbReference type="SAM" id="MobiDB-lite"/>
    </source>
</evidence>
<evidence type="ECO:0000256" key="3">
    <source>
        <dbReference type="PIRSR" id="PIRSR613078-2"/>
    </source>
</evidence>
<feature type="region of interest" description="Disordered" evidence="4">
    <location>
        <begin position="219"/>
        <end position="257"/>
    </location>
</feature>
<dbReference type="VEuPathDB" id="FungiDB:TREMEDRAFT_33028"/>
<dbReference type="STRING" id="5217.A0A4Q1BLQ3"/>
<feature type="binding site" evidence="3">
    <location>
        <begin position="37"/>
        <end position="44"/>
    </location>
    <ligand>
        <name>substrate</name>
    </ligand>
</feature>
<evidence type="ECO:0000256" key="2">
    <source>
        <dbReference type="PIRSR" id="PIRSR613078-1"/>
    </source>
</evidence>
<gene>
    <name evidence="5" type="ORF">M231_04045</name>
</gene>
<dbReference type="InterPro" id="IPR051695">
    <property type="entry name" value="Phosphoglycerate_Mutase"/>
</dbReference>